<keyword evidence="1" id="KW-0472">Membrane</keyword>
<evidence type="ECO:0008006" key="4">
    <source>
        <dbReference type="Google" id="ProtNLM"/>
    </source>
</evidence>
<name>A0AAW0BY15_9AGAR</name>
<keyword evidence="3" id="KW-1185">Reference proteome</keyword>
<reference evidence="2 3" key="1">
    <citation type="submission" date="2024-01" db="EMBL/GenBank/DDBJ databases">
        <title>A draft genome for a cacao thread blight-causing isolate of Paramarasmius palmivorus.</title>
        <authorList>
            <person name="Baruah I.K."/>
            <person name="Bukari Y."/>
            <person name="Amoako-Attah I."/>
            <person name="Meinhardt L.W."/>
            <person name="Bailey B.A."/>
            <person name="Cohen S.P."/>
        </authorList>
    </citation>
    <scope>NUCLEOTIDE SEQUENCE [LARGE SCALE GENOMIC DNA]</scope>
    <source>
        <strain evidence="2 3">GH-12</strain>
    </source>
</reference>
<gene>
    <name evidence="2" type="ORF">VNI00_013898</name>
</gene>
<dbReference type="Proteomes" id="UP001383192">
    <property type="component" value="Unassembled WGS sequence"/>
</dbReference>
<evidence type="ECO:0000256" key="1">
    <source>
        <dbReference type="SAM" id="Phobius"/>
    </source>
</evidence>
<dbReference type="EMBL" id="JAYKXP010000073">
    <property type="protein sequence ID" value="KAK7030951.1"/>
    <property type="molecule type" value="Genomic_DNA"/>
</dbReference>
<proteinExistence type="predicted"/>
<sequence>MPVLASTLSSIASPQETIAESRIANVIAIVSTTTDPKILLLLLLAGTFYLITPPIFRWRFPCRTPGELETHYRNLYQFIDANSYLERDIIENYTGTFKAPLDLLKVRVNALVLHQYREPRVNPFAWVQFKWKLLWDVDSCYGDLRDLELRVKEAIHNALF</sequence>
<keyword evidence="1" id="KW-0812">Transmembrane</keyword>
<dbReference type="AlphaFoldDB" id="A0AAW0BY15"/>
<comment type="caution">
    <text evidence="2">The sequence shown here is derived from an EMBL/GenBank/DDBJ whole genome shotgun (WGS) entry which is preliminary data.</text>
</comment>
<evidence type="ECO:0000313" key="2">
    <source>
        <dbReference type="EMBL" id="KAK7030951.1"/>
    </source>
</evidence>
<protein>
    <recommendedName>
        <fullName evidence="4">ATP synthase F0 subunit 8</fullName>
    </recommendedName>
</protein>
<feature type="transmembrane region" description="Helical" evidence="1">
    <location>
        <begin position="38"/>
        <end position="56"/>
    </location>
</feature>
<evidence type="ECO:0000313" key="3">
    <source>
        <dbReference type="Proteomes" id="UP001383192"/>
    </source>
</evidence>
<keyword evidence="1" id="KW-1133">Transmembrane helix</keyword>
<organism evidence="2 3">
    <name type="scientific">Paramarasmius palmivorus</name>
    <dbReference type="NCBI Taxonomy" id="297713"/>
    <lineage>
        <taxon>Eukaryota</taxon>
        <taxon>Fungi</taxon>
        <taxon>Dikarya</taxon>
        <taxon>Basidiomycota</taxon>
        <taxon>Agaricomycotina</taxon>
        <taxon>Agaricomycetes</taxon>
        <taxon>Agaricomycetidae</taxon>
        <taxon>Agaricales</taxon>
        <taxon>Marasmiineae</taxon>
        <taxon>Marasmiaceae</taxon>
        <taxon>Paramarasmius</taxon>
    </lineage>
</organism>
<accession>A0AAW0BY15</accession>